<gene>
    <name evidence="1" type="primary">Vigan.10G140700</name>
    <name evidence="1" type="ORF">VIGAN_10140700</name>
</gene>
<name>A0A0S3T4P6_PHAAN</name>
<evidence type="ECO:0000313" key="2">
    <source>
        <dbReference type="Proteomes" id="UP000291084"/>
    </source>
</evidence>
<proteinExistence type="predicted"/>
<dbReference type="EMBL" id="AP015043">
    <property type="protein sequence ID" value="BAT99868.1"/>
    <property type="molecule type" value="Genomic_DNA"/>
</dbReference>
<organism evidence="1 2">
    <name type="scientific">Vigna angularis var. angularis</name>
    <dbReference type="NCBI Taxonomy" id="157739"/>
    <lineage>
        <taxon>Eukaryota</taxon>
        <taxon>Viridiplantae</taxon>
        <taxon>Streptophyta</taxon>
        <taxon>Embryophyta</taxon>
        <taxon>Tracheophyta</taxon>
        <taxon>Spermatophyta</taxon>
        <taxon>Magnoliopsida</taxon>
        <taxon>eudicotyledons</taxon>
        <taxon>Gunneridae</taxon>
        <taxon>Pentapetalae</taxon>
        <taxon>rosids</taxon>
        <taxon>fabids</taxon>
        <taxon>Fabales</taxon>
        <taxon>Fabaceae</taxon>
        <taxon>Papilionoideae</taxon>
        <taxon>50 kb inversion clade</taxon>
        <taxon>NPAAA clade</taxon>
        <taxon>indigoferoid/millettioid clade</taxon>
        <taxon>Phaseoleae</taxon>
        <taxon>Vigna</taxon>
    </lineage>
</organism>
<protein>
    <submittedName>
        <fullName evidence="1">Uncharacterized protein</fullName>
    </submittedName>
</protein>
<sequence length="77" mass="8848">MTNFTYFSTRQVLIGLIIESQLSQNSSHPLPQYLTTENPIFSLKHSKTSTMKHLLVTYQIFSHKTLITSLKLPHDNS</sequence>
<dbReference type="AlphaFoldDB" id="A0A0S3T4P6"/>
<dbReference type="Proteomes" id="UP000291084">
    <property type="component" value="Chromosome 10"/>
</dbReference>
<evidence type="ECO:0000313" key="1">
    <source>
        <dbReference type="EMBL" id="BAT99868.1"/>
    </source>
</evidence>
<accession>A0A0S3T4P6</accession>
<keyword evidence="2" id="KW-1185">Reference proteome</keyword>
<reference evidence="1 2" key="1">
    <citation type="journal article" date="2015" name="Sci. Rep.">
        <title>The power of single molecule real-time sequencing technology in the de novo assembly of a eukaryotic genome.</title>
        <authorList>
            <person name="Sakai H."/>
            <person name="Naito K."/>
            <person name="Ogiso-Tanaka E."/>
            <person name="Takahashi Y."/>
            <person name="Iseki K."/>
            <person name="Muto C."/>
            <person name="Satou K."/>
            <person name="Teruya K."/>
            <person name="Shiroma A."/>
            <person name="Shimoji M."/>
            <person name="Hirano T."/>
            <person name="Itoh T."/>
            <person name="Kaga A."/>
            <person name="Tomooka N."/>
        </authorList>
    </citation>
    <scope>NUCLEOTIDE SEQUENCE [LARGE SCALE GENOMIC DNA]</scope>
    <source>
        <strain evidence="2">cv. Shumari</strain>
    </source>
</reference>